<dbReference type="EMBL" id="UZAE01001939">
    <property type="protein sequence ID" value="VDN99222.1"/>
    <property type="molecule type" value="Genomic_DNA"/>
</dbReference>
<evidence type="ECO:0000313" key="3">
    <source>
        <dbReference type="WBParaSite" id="HNAJ_0000336401-mRNA-1"/>
    </source>
</evidence>
<keyword evidence="2" id="KW-1185">Reference proteome</keyword>
<gene>
    <name evidence="1" type="ORF">HNAJ_LOCUS3363</name>
</gene>
<organism evidence="3">
    <name type="scientific">Rodentolepis nana</name>
    <name type="common">Dwarf tapeworm</name>
    <name type="synonym">Hymenolepis nana</name>
    <dbReference type="NCBI Taxonomy" id="102285"/>
    <lineage>
        <taxon>Eukaryota</taxon>
        <taxon>Metazoa</taxon>
        <taxon>Spiralia</taxon>
        <taxon>Lophotrochozoa</taxon>
        <taxon>Platyhelminthes</taxon>
        <taxon>Cestoda</taxon>
        <taxon>Eucestoda</taxon>
        <taxon>Cyclophyllidea</taxon>
        <taxon>Hymenolepididae</taxon>
        <taxon>Rodentolepis</taxon>
    </lineage>
</organism>
<dbReference type="WBParaSite" id="HNAJ_0000336401-mRNA-1">
    <property type="protein sequence ID" value="HNAJ_0000336401-mRNA-1"/>
    <property type="gene ID" value="HNAJ_0000336401"/>
</dbReference>
<evidence type="ECO:0000313" key="1">
    <source>
        <dbReference type="EMBL" id="VDN99222.1"/>
    </source>
</evidence>
<sequence length="41" mass="4732">MDFIILKVCLFILPFLLIFHWSGTESIYLTKILGSKFGIVN</sequence>
<protein>
    <submittedName>
        <fullName evidence="3">Acyltransferase</fullName>
    </submittedName>
</protein>
<evidence type="ECO:0000313" key="2">
    <source>
        <dbReference type="Proteomes" id="UP000278807"/>
    </source>
</evidence>
<dbReference type="Proteomes" id="UP000278807">
    <property type="component" value="Unassembled WGS sequence"/>
</dbReference>
<name>A0A0R3T8H6_RODNA</name>
<proteinExistence type="predicted"/>
<reference evidence="1 2" key="2">
    <citation type="submission" date="2018-11" db="EMBL/GenBank/DDBJ databases">
        <authorList>
            <consortium name="Pathogen Informatics"/>
        </authorList>
    </citation>
    <scope>NUCLEOTIDE SEQUENCE [LARGE SCALE GENOMIC DNA]</scope>
</reference>
<accession>A0A0R3T8H6</accession>
<dbReference type="AlphaFoldDB" id="A0A0R3T8H6"/>
<reference evidence="3" key="1">
    <citation type="submission" date="2017-02" db="UniProtKB">
        <authorList>
            <consortium name="WormBaseParasite"/>
        </authorList>
    </citation>
    <scope>IDENTIFICATION</scope>
</reference>